<comment type="subcellular location">
    <subcellularLocation>
        <location evidence="1">Secreted</location>
    </subcellularLocation>
</comment>
<dbReference type="InterPro" id="IPR001363">
    <property type="entry name" value="Prot_inh_fetuin_CS"/>
</dbReference>
<dbReference type="GO" id="GO:0072562">
    <property type="term" value="C:blood microparticle"/>
    <property type="evidence" value="ECO:0007669"/>
    <property type="project" value="TreeGrafter"/>
</dbReference>
<keyword evidence="6" id="KW-0325">Glycoprotein</keyword>
<dbReference type="GO" id="GO:0001503">
    <property type="term" value="P:ossification"/>
    <property type="evidence" value="ECO:0007669"/>
    <property type="project" value="Ensembl"/>
</dbReference>
<dbReference type="GeneID" id="114598045"/>
<dbReference type="SMART" id="SM00043">
    <property type="entry name" value="CY"/>
    <property type="match status" value="2"/>
</dbReference>
<gene>
    <name evidence="9" type="primary">AHSG</name>
</gene>
<dbReference type="GO" id="GO:0050727">
    <property type="term" value="P:regulation of inflammatory response"/>
    <property type="evidence" value="ECO:0007669"/>
    <property type="project" value="Ensembl"/>
</dbReference>
<dbReference type="Pfam" id="PF00031">
    <property type="entry name" value="Cystatin"/>
    <property type="match status" value="2"/>
</dbReference>
<dbReference type="PROSITE" id="PS51529">
    <property type="entry name" value="CYSTATIN_FETUIN_A"/>
    <property type="match status" value="2"/>
</dbReference>
<reference evidence="9" key="3">
    <citation type="submission" date="2025-09" db="UniProtKB">
        <authorList>
            <consortium name="Ensembl"/>
        </authorList>
    </citation>
    <scope>IDENTIFICATION</scope>
</reference>
<dbReference type="GO" id="GO:0030502">
    <property type="term" value="P:negative regulation of bone mineralization"/>
    <property type="evidence" value="ECO:0007669"/>
    <property type="project" value="Ensembl"/>
</dbReference>
<evidence type="ECO:0000256" key="4">
    <source>
        <dbReference type="ARBA" id="ARBA00022737"/>
    </source>
</evidence>
<dbReference type="GO" id="GO:0005794">
    <property type="term" value="C:Golgi apparatus"/>
    <property type="evidence" value="ECO:0007669"/>
    <property type="project" value="Ensembl"/>
</dbReference>
<sequence>MRSLVAPALLGLILGCIAKAAVLPTLPQGEFPACDDVETEHMADFAVKHINSKNNHGYKYALNRIEKVKVLPRRPFGKIAFLELDLLETECHVSNPLPAENCTIRPQTQHAVEGDCDVKLLILDGAYKVLSSKCHSTPGSVEDIINVCPDCNPLSQLDDPKLKEAANSGLAKFNAENVNGSHYQLIELSRGFTSHMPLGTHVEFAIAATNCTRQQAQDPAEHCHVATDEHARNGFCKASVIQLPPVPVLGGEPIPPAEEITLDCALYDHQAGGSHFIEHFMYHLGKNIPSPGTGRRVLDLIHSHNDTHASHESHSAEAPAVAAAKPVVKRAVEAVPLPALLLQLCPGRIRHFKI</sequence>
<dbReference type="OrthoDB" id="8780871at2759"/>
<evidence type="ECO:0000313" key="9">
    <source>
        <dbReference type="Ensembl" id="ENSPMRP00000007559.1"/>
    </source>
</evidence>
<reference evidence="9" key="2">
    <citation type="submission" date="2025-08" db="UniProtKB">
        <authorList>
            <consortium name="Ensembl"/>
        </authorList>
    </citation>
    <scope>IDENTIFICATION</scope>
</reference>
<feature type="signal peptide" evidence="7">
    <location>
        <begin position="1"/>
        <end position="20"/>
    </location>
</feature>
<dbReference type="GO" id="GO:0004869">
    <property type="term" value="F:cysteine-type endopeptidase inhibitor activity"/>
    <property type="evidence" value="ECO:0007669"/>
    <property type="project" value="InterPro"/>
</dbReference>
<evidence type="ECO:0000313" key="10">
    <source>
        <dbReference type="Proteomes" id="UP000472272"/>
    </source>
</evidence>
<feature type="domain" description="Cystatin fetuin-A-type" evidence="8">
    <location>
        <begin position="21"/>
        <end position="135"/>
    </location>
</feature>
<evidence type="ECO:0000256" key="6">
    <source>
        <dbReference type="ARBA" id="ARBA00023180"/>
    </source>
</evidence>
<dbReference type="Gene3D" id="3.10.450.10">
    <property type="match status" value="2"/>
</dbReference>
<keyword evidence="5" id="KW-1015">Disulfide bond</keyword>
<dbReference type="GeneTree" id="ENSGT00950000182930"/>
<dbReference type="Proteomes" id="UP000472272">
    <property type="component" value="Chromosome 5"/>
</dbReference>
<dbReference type="InterPro" id="IPR000010">
    <property type="entry name" value="Cystatin_dom"/>
</dbReference>
<dbReference type="PANTHER" id="PTHR13814:SF6">
    <property type="entry name" value="ALPHA-2-HS-GLYCOPROTEIN"/>
    <property type="match status" value="1"/>
</dbReference>
<evidence type="ECO:0000256" key="5">
    <source>
        <dbReference type="ARBA" id="ARBA00023157"/>
    </source>
</evidence>
<dbReference type="RefSeq" id="XP_028587513.1">
    <property type="nucleotide sequence ID" value="XM_028731680.1"/>
</dbReference>
<dbReference type="AlphaFoldDB" id="A0A670I7B5"/>
<name>A0A670I7B5_PODMU</name>
<dbReference type="CDD" id="cd00042">
    <property type="entry name" value="CY"/>
    <property type="match status" value="2"/>
</dbReference>
<dbReference type="PANTHER" id="PTHR13814">
    <property type="entry name" value="FETUIN"/>
    <property type="match status" value="1"/>
</dbReference>
<keyword evidence="2" id="KW-0964">Secreted</keyword>
<dbReference type="PROSITE" id="PS01254">
    <property type="entry name" value="FETUIN_1"/>
    <property type="match status" value="1"/>
</dbReference>
<proteinExistence type="predicted"/>
<dbReference type="SUPFAM" id="SSF54403">
    <property type="entry name" value="Cystatin/monellin"/>
    <property type="match status" value="2"/>
</dbReference>
<dbReference type="Ensembl" id="ENSPMRT00000008095.1">
    <property type="protein sequence ID" value="ENSPMRP00000007559.1"/>
    <property type="gene ID" value="ENSPMRG00000005098.1"/>
</dbReference>
<dbReference type="GO" id="GO:0031012">
    <property type="term" value="C:extracellular matrix"/>
    <property type="evidence" value="ECO:0007669"/>
    <property type="project" value="TreeGrafter"/>
</dbReference>
<evidence type="ECO:0000256" key="2">
    <source>
        <dbReference type="ARBA" id="ARBA00022525"/>
    </source>
</evidence>
<evidence type="ECO:0000256" key="1">
    <source>
        <dbReference type="ARBA" id="ARBA00004613"/>
    </source>
</evidence>
<dbReference type="InterPro" id="IPR046350">
    <property type="entry name" value="Cystatin_sf"/>
</dbReference>
<dbReference type="PROSITE" id="PS51257">
    <property type="entry name" value="PROKAR_LIPOPROTEIN"/>
    <property type="match status" value="1"/>
</dbReference>
<organism evidence="9 10">
    <name type="scientific">Podarcis muralis</name>
    <name type="common">Wall lizard</name>
    <name type="synonym">Lacerta muralis</name>
    <dbReference type="NCBI Taxonomy" id="64176"/>
    <lineage>
        <taxon>Eukaryota</taxon>
        <taxon>Metazoa</taxon>
        <taxon>Chordata</taxon>
        <taxon>Craniata</taxon>
        <taxon>Vertebrata</taxon>
        <taxon>Euteleostomi</taxon>
        <taxon>Lepidosauria</taxon>
        <taxon>Squamata</taxon>
        <taxon>Bifurcata</taxon>
        <taxon>Unidentata</taxon>
        <taxon>Episquamata</taxon>
        <taxon>Laterata</taxon>
        <taxon>Lacertibaenia</taxon>
        <taxon>Lacertidae</taxon>
        <taxon>Podarcis</taxon>
    </lineage>
</organism>
<reference evidence="9 10" key="1">
    <citation type="journal article" date="2019" name="Proc. Natl. Acad. Sci. U.S.A.">
        <title>Regulatory changes in pterin and carotenoid genes underlie balanced color polymorphisms in the wall lizard.</title>
        <authorList>
            <person name="Andrade P."/>
            <person name="Pinho C."/>
            <person name="Perez I de Lanuza G."/>
            <person name="Afonso S."/>
            <person name="Brejcha J."/>
            <person name="Rubin C.J."/>
            <person name="Wallerman O."/>
            <person name="Pereira P."/>
            <person name="Sabatino S.J."/>
            <person name="Bellati A."/>
            <person name="Pellitteri-Rosa D."/>
            <person name="Bosakova Z."/>
            <person name="Bunikis I."/>
            <person name="Carretero M.A."/>
            <person name="Feiner N."/>
            <person name="Marsik P."/>
            <person name="Pauperio F."/>
            <person name="Salvi D."/>
            <person name="Soler L."/>
            <person name="While G.M."/>
            <person name="Uller T."/>
            <person name="Font E."/>
            <person name="Andersson L."/>
            <person name="Carneiro M."/>
        </authorList>
    </citation>
    <scope>NUCLEOTIDE SEQUENCE</scope>
</reference>
<dbReference type="CTD" id="197"/>
<feature type="chain" id="PRO_5025583231" evidence="7">
    <location>
        <begin position="21"/>
        <end position="354"/>
    </location>
</feature>
<dbReference type="InterPro" id="IPR025760">
    <property type="entry name" value="Cystatin_Fetuin_A"/>
</dbReference>
<dbReference type="GO" id="GO:0006953">
    <property type="term" value="P:acute-phase response"/>
    <property type="evidence" value="ECO:0007669"/>
    <property type="project" value="Ensembl"/>
</dbReference>
<evidence type="ECO:0000256" key="7">
    <source>
        <dbReference type="SAM" id="SignalP"/>
    </source>
</evidence>
<dbReference type="OMA" id="HNDTHAS"/>
<dbReference type="FunFam" id="3.10.450.10:FF:000009">
    <property type="entry name" value="Alpha-2-HS-glycoprotein 2"/>
    <property type="match status" value="1"/>
</dbReference>
<keyword evidence="4" id="KW-0677">Repeat</keyword>
<keyword evidence="3 7" id="KW-0732">Signal</keyword>
<evidence type="ECO:0000256" key="3">
    <source>
        <dbReference type="ARBA" id="ARBA00022729"/>
    </source>
</evidence>
<protein>
    <submittedName>
        <fullName evidence="9">Alpha 2-HS glycoprotein</fullName>
    </submittedName>
</protein>
<dbReference type="KEGG" id="pmua:114598045"/>
<accession>A0A670I7B5</accession>
<evidence type="ECO:0000259" key="8">
    <source>
        <dbReference type="PROSITE" id="PS51529"/>
    </source>
</evidence>
<keyword evidence="10" id="KW-1185">Reference proteome</keyword>
<dbReference type="InterPro" id="IPR050735">
    <property type="entry name" value="Kininogen_Fetuin_HRG"/>
</dbReference>
<feature type="domain" description="Cystatin fetuin-A-type" evidence="8">
    <location>
        <begin position="146"/>
        <end position="265"/>
    </location>
</feature>
<dbReference type="GO" id="GO:0050766">
    <property type="term" value="P:positive regulation of phagocytosis"/>
    <property type="evidence" value="ECO:0007669"/>
    <property type="project" value="Ensembl"/>
</dbReference>